<organism evidence="1 2">
    <name type="scientific">Neisseria sicca ATCC 29256</name>
    <dbReference type="NCBI Taxonomy" id="547045"/>
    <lineage>
        <taxon>Bacteria</taxon>
        <taxon>Pseudomonadati</taxon>
        <taxon>Pseudomonadota</taxon>
        <taxon>Betaproteobacteria</taxon>
        <taxon>Neisseriales</taxon>
        <taxon>Neisseriaceae</taxon>
        <taxon>Neisseria</taxon>
    </lineage>
</organism>
<gene>
    <name evidence="1" type="ORF">NEISICOT_02572</name>
</gene>
<evidence type="ECO:0000313" key="1">
    <source>
        <dbReference type="EMBL" id="EET43634.1"/>
    </source>
</evidence>
<proteinExistence type="predicted"/>
<dbReference type="Proteomes" id="UP000005365">
    <property type="component" value="Unassembled WGS sequence"/>
</dbReference>
<evidence type="ECO:0000313" key="2">
    <source>
        <dbReference type="Proteomes" id="UP000005365"/>
    </source>
</evidence>
<dbReference type="AlphaFoldDB" id="C6M7R0"/>
<dbReference type="EMBL" id="ACKO02000017">
    <property type="protein sequence ID" value="EET43634.1"/>
    <property type="molecule type" value="Genomic_DNA"/>
</dbReference>
<reference evidence="1" key="1">
    <citation type="submission" date="2009-07" db="EMBL/GenBank/DDBJ databases">
        <authorList>
            <person name="Weinstock G."/>
            <person name="Sodergren E."/>
            <person name="Clifton S."/>
            <person name="Fulton L."/>
            <person name="Fulton B."/>
            <person name="Courtney L."/>
            <person name="Fronick C."/>
            <person name="Harrison M."/>
            <person name="Strong C."/>
            <person name="Farmer C."/>
            <person name="Delahaunty K."/>
            <person name="Markovic C."/>
            <person name="Hall O."/>
            <person name="Minx P."/>
            <person name="Tomlinson C."/>
            <person name="Mitreva M."/>
            <person name="Nelson J."/>
            <person name="Hou S."/>
            <person name="Wollam A."/>
            <person name="Pepin K.H."/>
            <person name="Johnson M."/>
            <person name="Bhonagiri V."/>
            <person name="Nash W.E."/>
            <person name="Warren W."/>
            <person name="Chinwalla A."/>
            <person name="Mardis E.R."/>
            <person name="Wilson R.K."/>
        </authorList>
    </citation>
    <scope>NUCLEOTIDE SEQUENCE [LARGE SCALE GENOMIC DNA]</scope>
    <source>
        <strain evidence="1">ATCC 29256</strain>
    </source>
</reference>
<name>C6M7R0_NEISI</name>
<accession>C6M7R0</accession>
<comment type="caution">
    <text evidence="1">The sequence shown here is derived from an EMBL/GenBank/DDBJ whole genome shotgun (WGS) entry which is preliminary data.</text>
</comment>
<sequence>MSLDDGLKRLAFRRPFMLSIHSESGSILLSRKRPLSAINIFSHLKYAY</sequence>
<keyword evidence="2" id="KW-1185">Reference proteome</keyword>
<protein>
    <submittedName>
        <fullName evidence="1">Uncharacterized protein</fullName>
    </submittedName>
</protein>